<dbReference type="EMBL" id="MU250548">
    <property type="protein sequence ID" value="KAG7442808.1"/>
    <property type="molecule type" value="Genomic_DNA"/>
</dbReference>
<feature type="compositionally biased region" description="Polar residues" evidence="1">
    <location>
        <begin position="123"/>
        <end position="136"/>
    </location>
</feature>
<protein>
    <submittedName>
        <fullName evidence="2">Uncharacterized protein</fullName>
    </submittedName>
</protein>
<comment type="caution">
    <text evidence="2">The sequence shown here is derived from an EMBL/GenBank/DDBJ whole genome shotgun (WGS) entry which is preliminary data.</text>
</comment>
<dbReference type="OrthoDB" id="3232670at2759"/>
<accession>A0A9P7VLL4</accession>
<feature type="region of interest" description="Disordered" evidence="1">
    <location>
        <begin position="429"/>
        <end position="453"/>
    </location>
</feature>
<dbReference type="AlphaFoldDB" id="A0A9P7VLL4"/>
<reference evidence="2" key="1">
    <citation type="submission" date="2020-11" db="EMBL/GenBank/DDBJ databases">
        <title>Adaptations for nitrogen fixation in a non-lichenized fungal sporocarp promotes dispersal by wood-feeding termites.</title>
        <authorList>
            <consortium name="DOE Joint Genome Institute"/>
            <person name="Koch R.A."/>
            <person name="Yoon G."/>
            <person name="Arayal U."/>
            <person name="Lail K."/>
            <person name="Amirebrahimi M."/>
            <person name="Labutti K."/>
            <person name="Lipzen A."/>
            <person name="Riley R."/>
            <person name="Barry K."/>
            <person name="Henrissat B."/>
            <person name="Grigoriev I.V."/>
            <person name="Herr J.R."/>
            <person name="Aime M.C."/>
        </authorList>
    </citation>
    <scope>NUCLEOTIDE SEQUENCE</scope>
    <source>
        <strain evidence="2">MCA 3950</strain>
    </source>
</reference>
<evidence type="ECO:0000313" key="3">
    <source>
        <dbReference type="Proteomes" id="UP000812287"/>
    </source>
</evidence>
<organism evidence="2 3">
    <name type="scientific">Guyanagaster necrorhizus</name>
    <dbReference type="NCBI Taxonomy" id="856835"/>
    <lineage>
        <taxon>Eukaryota</taxon>
        <taxon>Fungi</taxon>
        <taxon>Dikarya</taxon>
        <taxon>Basidiomycota</taxon>
        <taxon>Agaricomycotina</taxon>
        <taxon>Agaricomycetes</taxon>
        <taxon>Agaricomycetidae</taxon>
        <taxon>Agaricales</taxon>
        <taxon>Marasmiineae</taxon>
        <taxon>Physalacriaceae</taxon>
        <taxon>Guyanagaster</taxon>
    </lineage>
</organism>
<feature type="compositionally biased region" description="Polar residues" evidence="1">
    <location>
        <begin position="53"/>
        <end position="65"/>
    </location>
</feature>
<dbReference type="GeneID" id="66102912"/>
<keyword evidence="3" id="KW-1185">Reference proteome</keyword>
<feature type="region of interest" description="Disordered" evidence="1">
    <location>
        <begin position="355"/>
        <end position="380"/>
    </location>
</feature>
<dbReference type="RefSeq" id="XP_043036308.1">
    <property type="nucleotide sequence ID" value="XM_043180616.1"/>
</dbReference>
<dbReference type="Proteomes" id="UP000812287">
    <property type="component" value="Unassembled WGS sequence"/>
</dbReference>
<proteinExistence type="predicted"/>
<feature type="region of interest" description="Disordered" evidence="1">
    <location>
        <begin position="175"/>
        <end position="194"/>
    </location>
</feature>
<sequence>MIHLAPPSQILPIQPKDIRRHSTSFRATILTARPLSLIIVEPMTRCPFRKRSISNSQANTSETSVHSGSKHSHSQASSSISIPGIPDEFQGPLVVPPNGRHHTSTAILGDLRGQARNDRRPRTQSSSSDLQSINATSSHIGNTDIVADKVKLGSTPRKQKGKLSLSIPHIIRNSQARERKPSFPSSTDLSEGVPKHGFRIIGRGGLGSSHVVLPPRPKTRKSEPCLAQARGAQFSPIARPSRFPPLPVNTAPSAPPPQAKIRYSGRGAGSKPRSVFSKLHIEHNFGFGFKISAPWKGKTMLEEEEKEIDSNAFIGDSESDVSSIHFAAPVVSLPKPVSLPRPPGDDMFTEAVDEERRSLPEVEDVEKLDAPPPSPIPSSGLEMQQRKIAKHFGNDIRYPKAGIIFVPKNCESVMSGRIVMPSLPPILPASDNSSSMTHKRSPTRTRSLPDVMLNPESTGTLGTLEDPCPCEDGRFGGETTPVSSMIFSEPPSPTPSLLDPIQEVPSHVEPDEADFTLLSPRSDSPFMDSIAPVSLPTFERVMSESGNFVSMMEEKQGWMGRWNRRTIGEAISALREL</sequence>
<evidence type="ECO:0000256" key="1">
    <source>
        <dbReference type="SAM" id="MobiDB-lite"/>
    </source>
</evidence>
<feature type="compositionally biased region" description="Basic and acidic residues" evidence="1">
    <location>
        <begin position="355"/>
        <end position="369"/>
    </location>
</feature>
<feature type="region of interest" description="Disordered" evidence="1">
    <location>
        <begin position="50"/>
        <end position="136"/>
    </location>
</feature>
<evidence type="ECO:0000313" key="2">
    <source>
        <dbReference type="EMBL" id="KAG7442808.1"/>
    </source>
</evidence>
<name>A0A9P7VLL4_9AGAR</name>
<gene>
    <name evidence="2" type="ORF">BT62DRAFT_358606</name>
</gene>